<gene>
    <name evidence="3" type="ORF">YH63_020900</name>
</gene>
<accession>A0A4U6BTR1</accession>
<dbReference type="Proteomes" id="UP000034832">
    <property type="component" value="Unassembled WGS sequence"/>
</dbReference>
<evidence type="ECO:0008006" key="5">
    <source>
        <dbReference type="Google" id="ProtNLM"/>
    </source>
</evidence>
<evidence type="ECO:0000256" key="2">
    <source>
        <dbReference type="SAM" id="SignalP"/>
    </source>
</evidence>
<proteinExistence type="predicted"/>
<protein>
    <recommendedName>
        <fullName evidence="5">Porin</fullName>
    </recommendedName>
</protein>
<dbReference type="OrthoDB" id="8255413at2"/>
<dbReference type="AlphaFoldDB" id="A0A4U6BTR1"/>
<sequence>MHQALAYILRSTAVAALSVTLTATAHAQQMDTKTPRQRPQAAKPDHTAKQQKPLTRPRTATPCSEFGAGFVRMPGSDSCVRFGGSVGIGVGTVP</sequence>
<dbReference type="EMBL" id="LBIA02000001">
    <property type="protein sequence ID" value="TKT74099.1"/>
    <property type="molecule type" value="Genomic_DNA"/>
</dbReference>
<evidence type="ECO:0000313" key="4">
    <source>
        <dbReference type="Proteomes" id="UP000034832"/>
    </source>
</evidence>
<evidence type="ECO:0000313" key="3">
    <source>
        <dbReference type="EMBL" id="TKT74099.1"/>
    </source>
</evidence>
<keyword evidence="4" id="KW-1185">Reference proteome</keyword>
<evidence type="ECO:0000256" key="1">
    <source>
        <dbReference type="SAM" id="MobiDB-lite"/>
    </source>
</evidence>
<name>A0A4U6BTR1_9BRAD</name>
<comment type="caution">
    <text evidence="3">The sequence shown here is derived from an EMBL/GenBank/DDBJ whole genome shotgun (WGS) entry which is preliminary data.</text>
</comment>
<organism evidence="3 4">
    <name type="scientific">Afipia massiliensis</name>
    <dbReference type="NCBI Taxonomy" id="211460"/>
    <lineage>
        <taxon>Bacteria</taxon>
        <taxon>Pseudomonadati</taxon>
        <taxon>Pseudomonadota</taxon>
        <taxon>Alphaproteobacteria</taxon>
        <taxon>Hyphomicrobiales</taxon>
        <taxon>Nitrobacteraceae</taxon>
        <taxon>Afipia</taxon>
    </lineage>
</organism>
<feature type="region of interest" description="Disordered" evidence="1">
    <location>
        <begin position="25"/>
        <end position="61"/>
    </location>
</feature>
<keyword evidence="2" id="KW-0732">Signal</keyword>
<feature type="signal peptide" evidence="2">
    <location>
        <begin position="1"/>
        <end position="27"/>
    </location>
</feature>
<reference evidence="3" key="1">
    <citation type="submission" date="2019-04" db="EMBL/GenBank/DDBJ databases">
        <title>Whole genome sequencing of cave bacteria.</title>
        <authorList>
            <person name="Gan H.M."/>
            <person name="Barton H."/>
            <person name="Savka M.A."/>
        </authorList>
    </citation>
    <scope>NUCLEOTIDE SEQUENCE [LARGE SCALE GENOMIC DNA]</scope>
    <source>
        <strain evidence="3">LC387</strain>
    </source>
</reference>
<feature type="chain" id="PRO_5020965466" description="Porin" evidence="2">
    <location>
        <begin position="28"/>
        <end position="94"/>
    </location>
</feature>